<keyword evidence="3" id="KW-1185">Reference proteome</keyword>
<protein>
    <submittedName>
        <fullName evidence="2">Right handed beta helix region</fullName>
    </submittedName>
</protein>
<dbReference type="RefSeq" id="WP_139246536.1">
    <property type="nucleotide sequence ID" value="NZ_FODV01000001.1"/>
</dbReference>
<evidence type="ECO:0000313" key="3">
    <source>
        <dbReference type="Proteomes" id="UP000199126"/>
    </source>
</evidence>
<reference evidence="3" key="1">
    <citation type="submission" date="2016-10" db="EMBL/GenBank/DDBJ databases">
        <authorList>
            <person name="Varghese N."/>
            <person name="Submissions S."/>
        </authorList>
    </citation>
    <scope>NUCLEOTIDE SEQUENCE [LARGE SCALE GENOMIC DNA]</scope>
    <source>
        <strain evidence="3">CGMCC 1.10121</strain>
    </source>
</reference>
<dbReference type="Proteomes" id="UP000199126">
    <property type="component" value="Unassembled WGS sequence"/>
</dbReference>
<dbReference type="EMBL" id="FODV01000001">
    <property type="protein sequence ID" value="SEO22781.1"/>
    <property type="molecule type" value="Genomic_DNA"/>
</dbReference>
<dbReference type="InterPro" id="IPR011050">
    <property type="entry name" value="Pectin_lyase_fold/virulence"/>
</dbReference>
<dbReference type="SUPFAM" id="SSF51126">
    <property type="entry name" value="Pectin lyase-like"/>
    <property type="match status" value="1"/>
</dbReference>
<dbReference type="InterPro" id="IPR012334">
    <property type="entry name" value="Pectin_lyas_fold"/>
</dbReference>
<accession>A0A1H8MZH1</accession>
<dbReference type="Gene3D" id="2.160.20.10">
    <property type="entry name" value="Single-stranded right-handed beta-helix, Pectin lyase-like"/>
    <property type="match status" value="1"/>
</dbReference>
<gene>
    <name evidence="2" type="ORF">SAMN04487948_101209</name>
</gene>
<feature type="region of interest" description="Disordered" evidence="1">
    <location>
        <begin position="24"/>
        <end position="61"/>
    </location>
</feature>
<dbReference type="AlphaFoldDB" id="A0A1H8MZH1"/>
<organism evidence="2 3">
    <name type="scientific">Halogranum amylolyticum</name>
    <dbReference type="NCBI Taxonomy" id="660520"/>
    <lineage>
        <taxon>Archaea</taxon>
        <taxon>Methanobacteriati</taxon>
        <taxon>Methanobacteriota</taxon>
        <taxon>Stenosarchaea group</taxon>
        <taxon>Halobacteria</taxon>
        <taxon>Halobacteriales</taxon>
        <taxon>Haloferacaceae</taxon>
    </lineage>
</organism>
<proteinExistence type="predicted"/>
<evidence type="ECO:0000256" key="1">
    <source>
        <dbReference type="SAM" id="MobiDB-lite"/>
    </source>
</evidence>
<dbReference type="OrthoDB" id="202667at2157"/>
<evidence type="ECO:0000313" key="2">
    <source>
        <dbReference type="EMBL" id="SEO22781.1"/>
    </source>
</evidence>
<dbReference type="PROSITE" id="PS51318">
    <property type="entry name" value="TAT"/>
    <property type="match status" value="1"/>
</dbReference>
<dbReference type="InterPro" id="IPR006311">
    <property type="entry name" value="TAT_signal"/>
</dbReference>
<dbReference type="PROSITE" id="PS51257">
    <property type="entry name" value="PROKAR_LIPOPROTEIN"/>
    <property type="match status" value="1"/>
</dbReference>
<name>A0A1H8MZH1_9EURY</name>
<sequence length="515" mass="55843">MSKVDRRQYLGLVAAVATAGALAGCSEIARERPKTPTRGPGPGPEPGPVTTRPGPAPDRSERAVRYGVEFDRILDAVADLGMDPTGERPIDDAFESFLARRRTLLEFPPGVYRFDENHAVESVDNLGILGRGRTRSDVVFRTPSREGRQFVNVRAGGVGFLLENVTFDHGPGDGSIGNVLRLDDRLRVQNVEHVGFNPIVQNGALDNLSPQILTEGGLAVVDSYVRTGPTHIVSHGSLDGTANAGCIWLGEDHVGTLRIRNCHFANTGTNAIYCSRAPGRVEVVDCRFENNNQASLRIGGKGTLVRGCTFRFDTDDAHRENLGEHINPNAILWETGNRGQRGGVIESCSFVYDSAPVRTNAAIWADGSAGAFTVRDCRFSIDVPGVRAIRVDDPRRPRLGKTAARPWGVTLTNIVVEGRTTGFVPMIEISGRPNSTLDGCCLSVSDATHVVKLVSSPGSSIQNVNVSETGEWLTIRRREWLIAQEGEFVVDDVSYEQICRANAIQRPPPNAPVRP</sequence>